<gene>
    <name evidence="3" type="ORF">FHS48_001610</name>
</gene>
<keyword evidence="4" id="KW-1185">Reference proteome</keyword>
<evidence type="ECO:0000313" key="3">
    <source>
        <dbReference type="EMBL" id="MBB6210195.1"/>
    </source>
</evidence>
<comment type="similarity">
    <text evidence="1">Belongs to the UPF0174 family.</text>
</comment>
<dbReference type="Proteomes" id="UP000544872">
    <property type="component" value="Unassembled WGS sequence"/>
</dbReference>
<accession>A0A7X0DLP2</accession>
<evidence type="ECO:0000313" key="4">
    <source>
        <dbReference type="Proteomes" id="UP000544872"/>
    </source>
</evidence>
<evidence type="ECO:0000256" key="1">
    <source>
        <dbReference type="ARBA" id="ARBA00006436"/>
    </source>
</evidence>
<dbReference type="Pfam" id="PF03981">
    <property type="entry name" value="Ubiq_cyt_C_chap"/>
    <property type="match status" value="1"/>
</dbReference>
<sequence>MGGALCPHYRNKHSHWPDFKALFTTSHRKAIDLPVQLMIFTEKIFPLMILIFGENFIKRETTYPNEKKMKQSDLSAIAEGRLLPLLSNCSDDDLDPLVSYILSSISEEISNTEEYKSYSPQHSKYVYNIVKEIRLMGGNSFANIFRGNGPPYDEIVRDVCEHIGIKEIPKNSAEAEQKILVKIFEEAWEKMPTADRETFLQEMKAAGQTGRDFSAVMPITAIMAQVGVQMSGFLMYRMATVVANAVAKQLLGKGLTFAANAALTRTIGVLAGPIGWIITGLWTAIDLAGPAYRVTVPCVIHIAYLRQKILYSAIAETETTP</sequence>
<feature type="domain" description="Ubiquinol-cytochrome c chaperone" evidence="2">
    <location>
        <begin position="129"/>
        <end position="297"/>
    </location>
</feature>
<name>A0A7X0DLP2_NOVIT</name>
<evidence type="ECO:0000259" key="2">
    <source>
        <dbReference type="Pfam" id="PF03981"/>
    </source>
</evidence>
<dbReference type="AlphaFoldDB" id="A0A7X0DLP2"/>
<dbReference type="EMBL" id="JACIIX010000005">
    <property type="protein sequence ID" value="MBB6210195.1"/>
    <property type="molecule type" value="Genomic_DNA"/>
</dbReference>
<protein>
    <submittedName>
        <fullName evidence="3">Uncharacterized protein YaaW (UPF0174 family)</fullName>
    </submittedName>
</protein>
<comment type="caution">
    <text evidence="3">The sequence shown here is derived from an EMBL/GenBank/DDBJ whole genome shotgun (WGS) entry which is preliminary data.</text>
</comment>
<dbReference type="InterPro" id="IPR021150">
    <property type="entry name" value="Ubiq_cyt_c_chap"/>
</dbReference>
<organism evidence="3 4">
    <name type="scientific">Novispirillum itersonii</name>
    <name type="common">Aquaspirillum itersonii</name>
    <dbReference type="NCBI Taxonomy" id="189"/>
    <lineage>
        <taxon>Bacteria</taxon>
        <taxon>Pseudomonadati</taxon>
        <taxon>Pseudomonadota</taxon>
        <taxon>Alphaproteobacteria</taxon>
        <taxon>Rhodospirillales</taxon>
        <taxon>Novispirillaceae</taxon>
        <taxon>Novispirillum</taxon>
    </lineage>
</organism>
<dbReference type="RefSeq" id="WP_221443424.1">
    <property type="nucleotide sequence ID" value="NZ_JACIIX010000005.1"/>
</dbReference>
<proteinExistence type="inferred from homology"/>
<reference evidence="3 4" key="1">
    <citation type="submission" date="2020-08" db="EMBL/GenBank/DDBJ databases">
        <title>Genomic Encyclopedia of Type Strains, Phase IV (KMG-IV): sequencing the most valuable type-strain genomes for metagenomic binning, comparative biology and taxonomic classification.</title>
        <authorList>
            <person name="Goeker M."/>
        </authorList>
    </citation>
    <scope>NUCLEOTIDE SEQUENCE [LARGE SCALE GENOMIC DNA]</scope>
    <source>
        <strain evidence="3 4">DSM 11590</strain>
    </source>
</reference>